<proteinExistence type="predicted"/>
<dbReference type="SUPFAM" id="SSF52058">
    <property type="entry name" value="L domain-like"/>
    <property type="match status" value="1"/>
</dbReference>
<comment type="caution">
    <text evidence="4">The sequence shown here is derived from an EMBL/GenBank/DDBJ whole genome shotgun (WGS) entry which is preliminary data.</text>
</comment>
<gene>
    <name evidence="3" type="ORF">HINF_LOCUS49528</name>
    <name evidence="4" type="ORF">HINF_LOCUS56217</name>
    <name evidence="5" type="ORF">HINF_LOCUS76164</name>
    <name evidence="6" type="ORF">HINF_LOCUS77224</name>
</gene>
<dbReference type="EMBL" id="CATOUU010001044">
    <property type="protein sequence ID" value="CAI9968572.1"/>
    <property type="molecule type" value="Genomic_DNA"/>
</dbReference>
<evidence type="ECO:0000313" key="5">
    <source>
        <dbReference type="EMBL" id="CAL6110955.1"/>
    </source>
</evidence>
<keyword evidence="7" id="KW-1185">Reference proteome</keyword>
<accession>A0AA86R3E1</accession>
<dbReference type="EMBL" id="CAXDID020000699">
    <property type="protein sequence ID" value="CAL6110955.1"/>
    <property type="molecule type" value="Genomic_DNA"/>
</dbReference>
<evidence type="ECO:0000313" key="7">
    <source>
        <dbReference type="Proteomes" id="UP001642409"/>
    </source>
</evidence>
<evidence type="ECO:0000313" key="3">
    <source>
        <dbReference type="EMBL" id="CAI9961883.1"/>
    </source>
</evidence>
<dbReference type="EMBL" id="CATOUU010000949">
    <property type="protein sequence ID" value="CAI9961883.1"/>
    <property type="molecule type" value="Genomic_DNA"/>
</dbReference>
<dbReference type="Pfam" id="PF12799">
    <property type="entry name" value="LRR_4"/>
    <property type="match status" value="1"/>
</dbReference>
<reference evidence="5 7" key="2">
    <citation type="submission" date="2024-07" db="EMBL/GenBank/DDBJ databases">
        <authorList>
            <person name="Akdeniz Z."/>
        </authorList>
    </citation>
    <scope>NUCLEOTIDE SEQUENCE [LARGE SCALE GENOMIC DNA]</scope>
</reference>
<dbReference type="PROSITE" id="PS51450">
    <property type="entry name" value="LRR"/>
    <property type="match status" value="1"/>
</dbReference>
<dbReference type="InterPro" id="IPR001611">
    <property type="entry name" value="Leu-rich_rpt"/>
</dbReference>
<keyword evidence="2" id="KW-0677">Repeat</keyword>
<dbReference type="InterPro" id="IPR032675">
    <property type="entry name" value="LRR_dom_sf"/>
</dbReference>
<dbReference type="AlphaFoldDB" id="A0AA86R3E1"/>
<keyword evidence="1" id="KW-0433">Leucine-rich repeat</keyword>
<name>A0AA86R3E1_9EUKA</name>
<organism evidence="4">
    <name type="scientific">Hexamita inflata</name>
    <dbReference type="NCBI Taxonomy" id="28002"/>
    <lineage>
        <taxon>Eukaryota</taxon>
        <taxon>Metamonada</taxon>
        <taxon>Diplomonadida</taxon>
        <taxon>Hexamitidae</taxon>
        <taxon>Hexamitinae</taxon>
        <taxon>Hexamita</taxon>
    </lineage>
</organism>
<sequence>MNESIKVTPTGNYFQKNYDVEGVERITGLQRLQIQDNQIVELNIRGLDKLQRLWVHNNKIRDMSAAEYLKAKGCCQGQYYIGGQNQPSQEEIDEARLW</sequence>
<protein>
    <submittedName>
        <fullName evidence="4">Leucine-rich repeat domain superfamily</fullName>
    </submittedName>
    <submittedName>
        <fullName evidence="5">Leucine-rich_repeat domain superfamily</fullName>
    </submittedName>
</protein>
<evidence type="ECO:0000256" key="1">
    <source>
        <dbReference type="ARBA" id="ARBA00022614"/>
    </source>
</evidence>
<reference evidence="4" key="1">
    <citation type="submission" date="2023-06" db="EMBL/GenBank/DDBJ databases">
        <authorList>
            <person name="Kurt Z."/>
        </authorList>
    </citation>
    <scope>NUCLEOTIDE SEQUENCE</scope>
</reference>
<dbReference type="InterPro" id="IPR025875">
    <property type="entry name" value="Leu-rich_rpt_4"/>
</dbReference>
<dbReference type="EMBL" id="CAXDID020000748">
    <property type="protein sequence ID" value="CAL6112833.1"/>
    <property type="molecule type" value="Genomic_DNA"/>
</dbReference>
<dbReference type="Gene3D" id="3.80.10.10">
    <property type="entry name" value="Ribonuclease Inhibitor"/>
    <property type="match status" value="1"/>
</dbReference>
<evidence type="ECO:0000313" key="6">
    <source>
        <dbReference type="EMBL" id="CAL6112833.1"/>
    </source>
</evidence>
<evidence type="ECO:0000313" key="4">
    <source>
        <dbReference type="EMBL" id="CAI9968572.1"/>
    </source>
</evidence>
<evidence type="ECO:0000256" key="2">
    <source>
        <dbReference type="ARBA" id="ARBA00022737"/>
    </source>
</evidence>
<dbReference type="Proteomes" id="UP001642409">
    <property type="component" value="Unassembled WGS sequence"/>
</dbReference>